<keyword evidence="5" id="KW-0808">Transferase</keyword>
<dbReference type="SUPFAM" id="SSF55785">
    <property type="entry name" value="PYP-like sensor domain (PAS domain)"/>
    <property type="match status" value="1"/>
</dbReference>
<dbReference type="GO" id="GO:0004721">
    <property type="term" value="F:phosphoprotein phosphatase activity"/>
    <property type="evidence" value="ECO:0007669"/>
    <property type="project" value="TreeGrafter"/>
</dbReference>
<evidence type="ECO:0000256" key="2">
    <source>
        <dbReference type="ARBA" id="ARBA00004370"/>
    </source>
</evidence>
<feature type="domain" description="HAMP" evidence="15">
    <location>
        <begin position="201"/>
        <end position="253"/>
    </location>
</feature>
<comment type="caution">
    <text evidence="16">The sequence shown here is derived from an EMBL/GenBank/DDBJ whole genome shotgun (WGS) entry which is preliminary data.</text>
</comment>
<evidence type="ECO:0000313" key="16">
    <source>
        <dbReference type="EMBL" id="GLB46250.1"/>
    </source>
</evidence>
<evidence type="ECO:0000256" key="3">
    <source>
        <dbReference type="ARBA" id="ARBA00012438"/>
    </source>
</evidence>
<dbReference type="PANTHER" id="PTHR45453">
    <property type="entry name" value="PHOSPHATE REGULON SENSOR PROTEIN PHOR"/>
    <property type="match status" value="1"/>
</dbReference>
<dbReference type="CDD" id="cd00130">
    <property type="entry name" value="PAS"/>
    <property type="match status" value="1"/>
</dbReference>
<dbReference type="Gene3D" id="1.10.8.500">
    <property type="entry name" value="HAMP domain in histidine kinase"/>
    <property type="match status" value="1"/>
</dbReference>
<dbReference type="SMART" id="SM00091">
    <property type="entry name" value="PAS"/>
    <property type="match status" value="1"/>
</dbReference>
<keyword evidence="9" id="KW-0902">Two-component regulatory system</keyword>
<dbReference type="Proteomes" id="UP001144204">
    <property type="component" value="Unassembled WGS sequence"/>
</dbReference>
<dbReference type="InterPro" id="IPR050351">
    <property type="entry name" value="BphY/WalK/GraS-like"/>
</dbReference>
<dbReference type="NCBIfam" id="NF033092">
    <property type="entry name" value="HK_WalK"/>
    <property type="match status" value="1"/>
</dbReference>
<reference evidence="16" key="2">
    <citation type="journal article" date="2023" name="PLoS ONE">
        <title>Philodulcilactobacillus myokoensis gen. nov., sp. nov., a fructophilic, acidophilic, and agar-phobic lactic acid bacterium isolated from fermented vegetable extracts.</title>
        <authorList>
            <person name="Kouya T."/>
            <person name="Ishiyama Y."/>
            <person name="Ohashi S."/>
            <person name="Kumakubo R."/>
            <person name="Yamazaki T."/>
            <person name="Otaki T."/>
        </authorList>
    </citation>
    <scope>NUCLEOTIDE SEQUENCE</scope>
    <source>
        <strain evidence="16">WR16-4</strain>
    </source>
</reference>
<dbReference type="InterPro" id="IPR057640">
    <property type="entry name" value="Cache_WalK"/>
</dbReference>
<evidence type="ECO:0000256" key="1">
    <source>
        <dbReference type="ARBA" id="ARBA00000085"/>
    </source>
</evidence>
<dbReference type="GO" id="GO:0005886">
    <property type="term" value="C:plasma membrane"/>
    <property type="evidence" value="ECO:0007669"/>
    <property type="project" value="TreeGrafter"/>
</dbReference>
<comment type="subcellular location">
    <subcellularLocation>
        <location evidence="2">Membrane</location>
    </subcellularLocation>
</comment>
<dbReference type="Pfam" id="PF00512">
    <property type="entry name" value="HisKA"/>
    <property type="match status" value="1"/>
</dbReference>
<accession>A0A9W6ERS6</accession>
<feature type="domain" description="Histidine kinase" evidence="12">
    <location>
        <begin position="380"/>
        <end position="602"/>
    </location>
</feature>
<keyword evidence="6 11" id="KW-0812">Transmembrane</keyword>
<proteinExistence type="predicted"/>
<keyword evidence="10 11" id="KW-0472">Membrane</keyword>
<dbReference type="CDD" id="cd06225">
    <property type="entry name" value="HAMP"/>
    <property type="match status" value="1"/>
</dbReference>
<dbReference type="CDD" id="cd00075">
    <property type="entry name" value="HATPase"/>
    <property type="match status" value="1"/>
</dbReference>
<evidence type="ECO:0000256" key="5">
    <source>
        <dbReference type="ARBA" id="ARBA00022679"/>
    </source>
</evidence>
<dbReference type="InterPro" id="IPR035965">
    <property type="entry name" value="PAS-like_dom_sf"/>
</dbReference>
<feature type="transmembrane region" description="Helical" evidence="11">
    <location>
        <begin position="180"/>
        <end position="203"/>
    </location>
</feature>
<dbReference type="InterPro" id="IPR005467">
    <property type="entry name" value="His_kinase_dom"/>
</dbReference>
<dbReference type="GO" id="GO:0016036">
    <property type="term" value="P:cellular response to phosphate starvation"/>
    <property type="evidence" value="ECO:0007669"/>
    <property type="project" value="TreeGrafter"/>
</dbReference>
<dbReference type="GO" id="GO:0000155">
    <property type="term" value="F:phosphorelay sensor kinase activity"/>
    <property type="evidence" value="ECO:0007669"/>
    <property type="project" value="InterPro"/>
</dbReference>
<dbReference type="InterPro" id="IPR003660">
    <property type="entry name" value="HAMP_dom"/>
</dbReference>
<dbReference type="RefSeq" id="WP_286135706.1">
    <property type="nucleotide sequence ID" value="NZ_BRPL01000002.1"/>
</dbReference>
<dbReference type="InterPro" id="IPR004358">
    <property type="entry name" value="Sig_transdc_His_kin-like_C"/>
</dbReference>
<dbReference type="EMBL" id="BRPL01000002">
    <property type="protein sequence ID" value="GLB46250.1"/>
    <property type="molecule type" value="Genomic_DNA"/>
</dbReference>
<dbReference type="SMART" id="SM00388">
    <property type="entry name" value="HisKA"/>
    <property type="match status" value="1"/>
</dbReference>
<dbReference type="InterPro" id="IPR003594">
    <property type="entry name" value="HATPase_dom"/>
</dbReference>
<evidence type="ECO:0000259" key="13">
    <source>
        <dbReference type="PROSITE" id="PS50112"/>
    </source>
</evidence>
<evidence type="ECO:0000256" key="9">
    <source>
        <dbReference type="ARBA" id="ARBA00023012"/>
    </source>
</evidence>
<dbReference type="Pfam" id="PF02518">
    <property type="entry name" value="HATPase_c"/>
    <property type="match status" value="1"/>
</dbReference>
<evidence type="ECO:0000259" key="14">
    <source>
        <dbReference type="PROSITE" id="PS50113"/>
    </source>
</evidence>
<keyword evidence="8 11" id="KW-1133">Transmembrane helix</keyword>
<protein>
    <recommendedName>
        <fullName evidence="3">histidine kinase</fullName>
        <ecNumber evidence="3">2.7.13.3</ecNumber>
    </recommendedName>
</protein>
<comment type="catalytic activity">
    <reaction evidence="1">
        <text>ATP + protein L-histidine = ADP + protein N-phospho-L-histidine.</text>
        <dbReference type="EC" id="2.7.13.3"/>
    </reaction>
</comment>
<evidence type="ECO:0000256" key="11">
    <source>
        <dbReference type="SAM" id="Phobius"/>
    </source>
</evidence>
<evidence type="ECO:0000256" key="8">
    <source>
        <dbReference type="ARBA" id="ARBA00022989"/>
    </source>
</evidence>
<evidence type="ECO:0000259" key="12">
    <source>
        <dbReference type="PROSITE" id="PS50109"/>
    </source>
</evidence>
<dbReference type="Pfam" id="PF00989">
    <property type="entry name" value="PAS"/>
    <property type="match status" value="1"/>
</dbReference>
<dbReference type="InterPro" id="IPR036890">
    <property type="entry name" value="HATPase_C_sf"/>
</dbReference>
<dbReference type="FunFam" id="3.30.565.10:FF:000006">
    <property type="entry name" value="Sensor histidine kinase WalK"/>
    <property type="match status" value="1"/>
</dbReference>
<evidence type="ECO:0000259" key="15">
    <source>
        <dbReference type="PROSITE" id="PS50885"/>
    </source>
</evidence>
<dbReference type="PROSITE" id="PS50109">
    <property type="entry name" value="HIS_KIN"/>
    <property type="match status" value="1"/>
</dbReference>
<dbReference type="PROSITE" id="PS50885">
    <property type="entry name" value="HAMP"/>
    <property type="match status" value="1"/>
</dbReference>
<evidence type="ECO:0000256" key="6">
    <source>
        <dbReference type="ARBA" id="ARBA00022692"/>
    </source>
</evidence>
<dbReference type="Gene3D" id="1.10.287.130">
    <property type="match status" value="1"/>
</dbReference>
<organism evidence="16 17">
    <name type="scientific">Philodulcilactobacillus myokoensis</name>
    <dbReference type="NCBI Taxonomy" id="2929573"/>
    <lineage>
        <taxon>Bacteria</taxon>
        <taxon>Bacillati</taxon>
        <taxon>Bacillota</taxon>
        <taxon>Bacilli</taxon>
        <taxon>Lactobacillales</taxon>
        <taxon>Lactobacillaceae</taxon>
        <taxon>Philodulcilactobacillus</taxon>
    </lineage>
</organism>
<dbReference type="SUPFAM" id="SSF55874">
    <property type="entry name" value="ATPase domain of HSP90 chaperone/DNA topoisomerase II/histidine kinase"/>
    <property type="match status" value="1"/>
</dbReference>
<dbReference type="Pfam" id="PF23846">
    <property type="entry name" value="Cache_WalK"/>
    <property type="match status" value="1"/>
</dbReference>
<dbReference type="FunFam" id="1.10.287.130:FF:000001">
    <property type="entry name" value="Two-component sensor histidine kinase"/>
    <property type="match status" value="1"/>
</dbReference>
<dbReference type="PANTHER" id="PTHR45453:SF1">
    <property type="entry name" value="PHOSPHATE REGULON SENSOR PROTEIN PHOR"/>
    <property type="match status" value="1"/>
</dbReference>
<dbReference type="InterPro" id="IPR049814">
    <property type="entry name" value="Resp_reg_WalK"/>
</dbReference>
<evidence type="ECO:0000313" key="17">
    <source>
        <dbReference type="Proteomes" id="UP001144204"/>
    </source>
</evidence>
<dbReference type="Pfam" id="PF00672">
    <property type="entry name" value="HAMP"/>
    <property type="match status" value="1"/>
</dbReference>
<dbReference type="PROSITE" id="PS50112">
    <property type="entry name" value="PAS"/>
    <property type="match status" value="1"/>
</dbReference>
<keyword evidence="4" id="KW-0597">Phosphoprotein</keyword>
<dbReference type="InterPro" id="IPR036097">
    <property type="entry name" value="HisK_dim/P_sf"/>
</dbReference>
<evidence type="ECO:0000256" key="10">
    <source>
        <dbReference type="ARBA" id="ARBA00023136"/>
    </source>
</evidence>
<dbReference type="Gene3D" id="3.30.565.10">
    <property type="entry name" value="Histidine kinase-like ATPase, C-terminal domain"/>
    <property type="match status" value="1"/>
</dbReference>
<dbReference type="InterPro" id="IPR000700">
    <property type="entry name" value="PAS-assoc_C"/>
</dbReference>
<dbReference type="CDD" id="cd00082">
    <property type="entry name" value="HisKA"/>
    <property type="match status" value="1"/>
</dbReference>
<dbReference type="PROSITE" id="PS50113">
    <property type="entry name" value="PAC"/>
    <property type="match status" value="1"/>
</dbReference>
<dbReference type="SUPFAM" id="SSF158472">
    <property type="entry name" value="HAMP domain-like"/>
    <property type="match status" value="1"/>
</dbReference>
<dbReference type="SMART" id="SM00304">
    <property type="entry name" value="HAMP"/>
    <property type="match status" value="1"/>
</dbReference>
<dbReference type="GO" id="GO:0006355">
    <property type="term" value="P:regulation of DNA-templated transcription"/>
    <property type="evidence" value="ECO:0007669"/>
    <property type="project" value="InterPro"/>
</dbReference>
<gene>
    <name evidence="16" type="primary">hpk1</name>
    <name evidence="16" type="ORF">WR164_02290</name>
</gene>
<dbReference type="InterPro" id="IPR003661">
    <property type="entry name" value="HisK_dim/P_dom"/>
</dbReference>
<evidence type="ECO:0000256" key="7">
    <source>
        <dbReference type="ARBA" id="ARBA00022777"/>
    </source>
</evidence>
<feature type="domain" description="PAC" evidence="14">
    <location>
        <begin position="323"/>
        <end position="376"/>
    </location>
</feature>
<dbReference type="Gene3D" id="3.30.450.20">
    <property type="entry name" value="PAS domain"/>
    <property type="match status" value="2"/>
</dbReference>
<keyword evidence="17" id="KW-1185">Reference proteome</keyword>
<dbReference type="InterPro" id="IPR000014">
    <property type="entry name" value="PAS"/>
</dbReference>
<reference evidence="16" key="1">
    <citation type="submission" date="2022-07" db="EMBL/GenBank/DDBJ databases">
        <authorList>
            <person name="Kouya T."/>
            <person name="Ishiyama Y."/>
        </authorList>
    </citation>
    <scope>NUCLEOTIDE SEQUENCE</scope>
    <source>
        <strain evidence="16">WR16-4</strain>
    </source>
</reference>
<dbReference type="EC" id="2.7.13.3" evidence="3"/>
<keyword evidence="7 16" id="KW-0418">Kinase</keyword>
<dbReference type="AlphaFoldDB" id="A0A9W6ERS6"/>
<feature type="domain" description="PAS" evidence="13">
    <location>
        <begin position="258"/>
        <end position="306"/>
    </location>
</feature>
<dbReference type="NCBIfam" id="TIGR00229">
    <property type="entry name" value="sensory_box"/>
    <property type="match status" value="1"/>
</dbReference>
<evidence type="ECO:0000256" key="4">
    <source>
        <dbReference type="ARBA" id="ARBA00022553"/>
    </source>
</evidence>
<dbReference type="SUPFAM" id="SSF47384">
    <property type="entry name" value="Homodimeric domain of signal transducing histidine kinase"/>
    <property type="match status" value="1"/>
</dbReference>
<name>A0A9W6ERS6_9LACO</name>
<dbReference type="InterPro" id="IPR013767">
    <property type="entry name" value="PAS_fold"/>
</dbReference>
<sequence length="611" mass="69381">MNNKLRFFRSIHFKIALVFALMLLMTLEIVGAVFVNQLEQNNLSNFKSSIQPKQYLSNSLAQKLTMKNTKKANDEINSLLTDYNNGNSTVIYVTDANNTIRGSNSDQFKINQKGPYSEVKSVLAGGHFVKKSTIDGSDNNRYYTIISPLTRNQNNQPVGAIFIRGNLTPIYNDITGVTKIYLAAAVIAIMLGIIIAIVISRAITRPIDEMKKQTQQIARGDYSGHVDIYGDDELGDLADSINTLSYKIEESQESTESERRRLDSVLTNMTDGVLATDRRGNIIIANDKAYDFLNQNEENVIGHSILSTLGIQKKYTLRQLLENPKEITLNFSNSSRDLILHTQFSLIRHESGFISGLVCVLHDITEQQKIDADRKQFVSNVSHELRTPLTSVHSYLETLMEGAWKDKEFAPHFIGVAQNETNRMIRMVRDLLTLSRIDSNTQKLNMEMVNINELFNYILKQFDMIIKNKKTKGSYKIKKEITKDDLWVELDTDRFTQVIDNIMNNAMKYSPDGGTITCRLYENNNHVMLSISDQGMGIPKQALPHIFERFYRVDKARSRKQGGSGLGLAISKEVINSLGGKIWVESKEHHGSTFYISLPYEPMKEDLWDED</sequence>
<dbReference type="SMART" id="SM00387">
    <property type="entry name" value="HATPase_c"/>
    <property type="match status" value="1"/>
</dbReference>
<dbReference type="PRINTS" id="PR00344">
    <property type="entry name" value="BCTRLSENSOR"/>
</dbReference>